<sequence>GGFATYAPKTYDYYHRTMEALLAGHPQLRRNFKNSPWACTSFNMGPQTVCYPHVDSGNLPWGWCAVTALGNFNPDHGGHLVLWDLGLVIRFPPGATVLIPSAVMKHSNTLIGEGESRYSFTQYSAGGLFRWVENGLASDK</sequence>
<proteinExistence type="predicted"/>
<evidence type="ECO:0000313" key="2">
    <source>
        <dbReference type="EMBL" id="KDQ22066.1"/>
    </source>
</evidence>
<gene>
    <name evidence="3" type="ORF">PLEOSDRAFT_1015064</name>
    <name evidence="2" type="ORF">PLEOSDRAFT_1015065</name>
    <name evidence="1" type="ORF">PLEOSDRAFT_1015067</name>
</gene>
<dbReference type="Proteomes" id="UP000027073">
    <property type="component" value="Unassembled WGS sequence"/>
</dbReference>
<evidence type="ECO:0008006" key="5">
    <source>
        <dbReference type="Google" id="ProtNLM"/>
    </source>
</evidence>
<feature type="non-terminal residue" evidence="1">
    <location>
        <position position="140"/>
    </location>
</feature>
<dbReference type="EMBL" id="KL198014">
    <property type="protein sequence ID" value="KDQ22066.1"/>
    <property type="molecule type" value="Genomic_DNA"/>
</dbReference>
<evidence type="ECO:0000313" key="4">
    <source>
        <dbReference type="Proteomes" id="UP000027073"/>
    </source>
</evidence>
<evidence type="ECO:0000313" key="3">
    <source>
        <dbReference type="EMBL" id="KDQ26252.1"/>
    </source>
</evidence>
<dbReference type="HOGENOM" id="CLU_031314_1_0_1"/>
<dbReference type="AlphaFoldDB" id="A0A067N2H2"/>
<dbReference type="VEuPathDB" id="FungiDB:PLEOSDRAFT_1015067"/>
<accession>A0A067N2H2</accession>
<dbReference type="VEuPathDB" id="FungiDB:PLEOSDRAFT_1015065"/>
<dbReference type="Gene3D" id="3.60.130.30">
    <property type="match status" value="1"/>
</dbReference>
<dbReference type="EMBL" id="KL198014">
    <property type="protein sequence ID" value="KDQ22059.1"/>
    <property type="molecule type" value="Genomic_DNA"/>
</dbReference>
<protein>
    <recommendedName>
        <fullName evidence="5">Prolyl 4-hydroxylase alpha subunit Fe(2+) 2OG dioxygenase domain-containing protein</fullName>
    </recommendedName>
</protein>
<reference evidence="1" key="2">
    <citation type="journal article" date="2014" name="Proc. Natl. Acad. Sci. U.S.A.">
        <title>Extensive sampling of basidiomycete genomes demonstrates inadequacy of the white rot/brown rot paradigm for wood decay fungi.</title>
        <authorList>
            <person name="Riley R."/>
            <person name="Salamov A.A."/>
            <person name="Brown D.W."/>
            <person name="Nagy L.G."/>
            <person name="Floudas D."/>
            <person name="Held B.W."/>
            <person name="Levasseur A."/>
            <person name="Lombard V."/>
            <person name="Morin E."/>
            <person name="Otillar R."/>
            <person name="Lindquist E.A."/>
            <person name="Sun H."/>
            <person name="LaButti K.M."/>
            <person name="Schmutz J."/>
            <person name="Jabbour D."/>
            <person name="Luo H."/>
            <person name="Baker S.E."/>
            <person name="Pisabarro A.G."/>
            <person name="Walton J.D."/>
            <person name="Blanchette R.A."/>
            <person name="Henrissat B."/>
            <person name="Martin F."/>
            <person name="Cullen D."/>
            <person name="Hibbett D.S."/>
            <person name="Grigoriev I.V."/>
        </authorList>
    </citation>
    <scope>NUCLEOTIDE SEQUENCE</scope>
    <source>
        <strain evidence="1">PC15</strain>
    </source>
</reference>
<dbReference type="EMBL" id="KL198010">
    <property type="protein sequence ID" value="KDQ26252.1"/>
    <property type="molecule type" value="Genomic_DNA"/>
</dbReference>
<feature type="non-terminal residue" evidence="1">
    <location>
        <position position="1"/>
    </location>
</feature>
<name>A0A067N2H2_PLEO1</name>
<evidence type="ECO:0000313" key="1">
    <source>
        <dbReference type="EMBL" id="KDQ22059.1"/>
    </source>
</evidence>
<dbReference type="OrthoDB" id="3202607at2759"/>
<reference evidence="4" key="1">
    <citation type="journal article" date="2014" name="Proc. Natl. Acad. Sci. U.S.A.">
        <title>Extensive sampling of basidiomycete genomes demonstrates inadequacy of the white-rot/brown-rot paradigm for wood decay fungi.</title>
        <authorList>
            <person name="Riley R."/>
            <person name="Salamov A.A."/>
            <person name="Brown D.W."/>
            <person name="Nagy L.G."/>
            <person name="Floudas D."/>
            <person name="Held B.W."/>
            <person name="Levasseur A."/>
            <person name="Lombard V."/>
            <person name="Morin E."/>
            <person name="Otillar R."/>
            <person name="Lindquist E.A."/>
            <person name="Sun H."/>
            <person name="LaButti K.M."/>
            <person name="Schmutz J."/>
            <person name="Jabbour D."/>
            <person name="Luo H."/>
            <person name="Baker S.E."/>
            <person name="Pisabarro A.G."/>
            <person name="Walton J.D."/>
            <person name="Blanchette R.A."/>
            <person name="Henrissat B."/>
            <person name="Martin F."/>
            <person name="Cullen D."/>
            <person name="Hibbett D.S."/>
            <person name="Grigoriev I.V."/>
        </authorList>
    </citation>
    <scope>NUCLEOTIDE SEQUENCE [LARGE SCALE GENOMIC DNA]</scope>
    <source>
        <strain evidence="4">PC15</strain>
    </source>
</reference>
<organism evidence="1 4">
    <name type="scientific">Pleurotus ostreatus (strain PC15)</name>
    <name type="common">Oyster mushroom</name>
    <dbReference type="NCBI Taxonomy" id="1137138"/>
    <lineage>
        <taxon>Eukaryota</taxon>
        <taxon>Fungi</taxon>
        <taxon>Dikarya</taxon>
        <taxon>Basidiomycota</taxon>
        <taxon>Agaricomycotina</taxon>
        <taxon>Agaricomycetes</taxon>
        <taxon>Agaricomycetidae</taxon>
        <taxon>Agaricales</taxon>
        <taxon>Pleurotineae</taxon>
        <taxon>Pleurotaceae</taxon>
        <taxon>Pleurotus</taxon>
    </lineage>
</organism>
<dbReference type="STRING" id="1137138.A0A067N2H2"/>
<dbReference type="VEuPathDB" id="FungiDB:PLEOSDRAFT_1015064"/>